<evidence type="ECO:0000313" key="3">
    <source>
        <dbReference type="Proteomes" id="UP000230407"/>
    </source>
</evidence>
<keyword evidence="3" id="KW-1185">Reference proteome</keyword>
<name>A0A2M8LUT9_9ACTN</name>
<dbReference type="AlphaFoldDB" id="A0A2M8LUT9"/>
<reference evidence="2 3" key="1">
    <citation type="submission" date="2017-11" db="EMBL/GenBank/DDBJ databases">
        <title>Streptomyces carmine sp. nov., a novel actinomycete isolated from Sophora alopecuroides in Xinjiang, China.</title>
        <authorList>
            <person name="Wang Y."/>
            <person name="Luo X."/>
            <person name="Wan C."/>
            <person name="Zhang L."/>
        </authorList>
    </citation>
    <scope>NUCLEOTIDE SEQUENCE [LARGE SCALE GENOMIC DNA]</scope>
    <source>
        <strain evidence="2 3">TRM SA0054</strain>
    </source>
</reference>
<evidence type="ECO:0000259" key="1">
    <source>
        <dbReference type="Pfam" id="PF01979"/>
    </source>
</evidence>
<comment type="caution">
    <text evidence="2">The sequence shown here is derived from an EMBL/GenBank/DDBJ whole genome shotgun (WGS) entry which is preliminary data.</text>
</comment>
<evidence type="ECO:0000313" key="2">
    <source>
        <dbReference type="EMBL" id="PJE95731.1"/>
    </source>
</evidence>
<dbReference type="RefSeq" id="WP_100203456.1">
    <property type="nucleotide sequence ID" value="NZ_PGGW01000061.1"/>
</dbReference>
<feature type="domain" description="Amidohydrolase-related" evidence="1">
    <location>
        <begin position="266"/>
        <end position="431"/>
    </location>
</feature>
<keyword evidence="2" id="KW-0378">Hydrolase</keyword>
<dbReference type="PANTHER" id="PTHR43794">
    <property type="entry name" value="AMINOHYDROLASE SSNA-RELATED"/>
    <property type="match status" value="1"/>
</dbReference>
<dbReference type="EMBL" id="PGGW01000061">
    <property type="protein sequence ID" value="PJE95731.1"/>
    <property type="molecule type" value="Genomic_DNA"/>
</dbReference>
<dbReference type="InterPro" id="IPR050287">
    <property type="entry name" value="MTA/SAH_deaminase"/>
</dbReference>
<dbReference type="InterPro" id="IPR006680">
    <property type="entry name" value="Amidohydro-rel"/>
</dbReference>
<organism evidence="2 3">
    <name type="scientific">Streptomyces carminius</name>
    <dbReference type="NCBI Taxonomy" id="2665496"/>
    <lineage>
        <taxon>Bacteria</taxon>
        <taxon>Bacillati</taxon>
        <taxon>Actinomycetota</taxon>
        <taxon>Actinomycetes</taxon>
        <taxon>Kitasatosporales</taxon>
        <taxon>Streptomycetaceae</taxon>
        <taxon>Streptomyces</taxon>
    </lineage>
</organism>
<dbReference type="Gene3D" id="2.30.40.10">
    <property type="entry name" value="Urease, subunit C, domain 1"/>
    <property type="match status" value="1"/>
</dbReference>
<dbReference type="Gene3D" id="3.20.20.140">
    <property type="entry name" value="Metal-dependent hydrolases"/>
    <property type="match status" value="1"/>
</dbReference>
<dbReference type="InterPro" id="IPR011059">
    <property type="entry name" value="Metal-dep_hydrolase_composite"/>
</dbReference>
<protein>
    <submittedName>
        <fullName evidence="2">Amidohydrolase</fullName>
    </submittedName>
</protein>
<dbReference type="NCBIfam" id="NF006056">
    <property type="entry name" value="PRK08204.1"/>
    <property type="match status" value="1"/>
</dbReference>
<dbReference type="SUPFAM" id="SSF51556">
    <property type="entry name" value="Metallo-dependent hydrolases"/>
    <property type="match status" value="1"/>
</dbReference>
<sequence>MSSEGTTDAAVLEQLRQRSADPRRRILFTGATVVTMDPRLGVLADADLLVEGETIRAVGPGLDRDGAVVVDAAGTILAPGFVDTHRHAWETQLRRIMPDVDDLAGYVMATLAGYAPVYRPEDMYTGTKLAALTAIDSGITCMLDFSHNSRTPEHSDAAVQALADTRIRGVHAAMGPHFGDWDRQWPGDLFRLKEKYFAGDDQLLTLRLAALATDEIAGPALAYGPELARTARDLGIGVSVDAVFGASSSRAVLDWERDGLLGPDVTLIHATGLTPGAWRAIGETGTTIALAPTSDAQIGLETAIPAVDEALAAGVRPGLSIDVEVALVSDMFTQMRTLHAIQRMRAANAVHGTGREPVRITTRDVLDFATLQGARTNGLDGVTGSLTPGKKADLLVIRAEDLNNMPLNDPVGTVVLGSDARNISAVLVNGEPRKWNGRVLDVDLPALRDEVHASREYVLGTTAA</sequence>
<gene>
    <name evidence="2" type="ORF">CUT44_20875</name>
</gene>
<dbReference type="Pfam" id="PF01979">
    <property type="entry name" value="Amidohydro_1"/>
    <property type="match status" value="1"/>
</dbReference>
<dbReference type="SUPFAM" id="SSF51338">
    <property type="entry name" value="Composite domain of metallo-dependent hydrolases"/>
    <property type="match status" value="1"/>
</dbReference>
<dbReference type="PANTHER" id="PTHR43794:SF5">
    <property type="entry name" value="CHLOROHYDROLASE FAMILY PROTEIN"/>
    <property type="match status" value="1"/>
</dbReference>
<dbReference type="GO" id="GO:0016810">
    <property type="term" value="F:hydrolase activity, acting on carbon-nitrogen (but not peptide) bonds"/>
    <property type="evidence" value="ECO:0007669"/>
    <property type="project" value="InterPro"/>
</dbReference>
<proteinExistence type="predicted"/>
<dbReference type="InterPro" id="IPR032466">
    <property type="entry name" value="Metal_Hydrolase"/>
</dbReference>
<dbReference type="Proteomes" id="UP000230407">
    <property type="component" value="Unassembled WGS sequence"/>
</dbReference>
<accession>A0A2M8LUT9</accession>